<dbReference type="PANTHER" id="PTHR23282">
    <property type="entry name" value="APICAL ENDOSOMAL GLYCOPROTEIN PRECURSOR"/>
    <property type="match status" value="1"/>
</dbReference>
<dbReference type="PANTHER" id="PTHR23282:SF101">
    <property type="entry name" value="MAM DOMAIN-CONTAINING PROTEIN"/>
    <property type="match status" value="1"/>
</dbReference>
<evidence type="ECO:0000256" key="1">
    <source>
        <dbReference type="SAM" id="MobiDB-lite"/>
    </source>
</evidence>
<feature type="signal peptide" evidence="2">
    <location>
        <begin position="1"/>
        <end position="26"/>
    </location>
</feature>
<proteinExistence type="predicted"/>
<accession>A0AAV2QGU3</accession>
<dbReference type="InterPro" id="IPR051560">
    <property type="entry name" value="MAM_domain-containing"/>
</dbReference>
<evidence type="ECO:0000313" key="4">
    <source>
        <dbReference type="EMBL" id="CAL4081976.1"/>
    </source>
</evidence>
<dbReference type="SUPFAM" id="SSF49899">
    <property type="entry name" value="Concanavalin A-like lectins/glucanases"/>
    <property type="match status" value="3"/>
</dbReference>
<evidence type="ECO:0000313" key="5">
    <source>
        <dbReference type="Proteomes" id="UP001497623"/>
    </source>
</evidence>
<dbReference type="InterPro" id="IPR013320">
    <property type="entry name" value="ConA-like_dom_sf"/>
</dbReference>
<feature type="region of interest" description="Disordered" evidence="1">
    <location>
        <begin position="53"/>
        <end position="72"/>
    </location>
</feature>
<organism evidence="4 5">
    <name type="scientific">Meganyctiphanes norvegica</name>
    <name type="common">Northern krill</name>
    <name type="synonym">Thysanopoda norvegica</name>
    <dbReference type="NCBI Taxonomy" id="48144"/>
    <lineage>
        <taxon>Eukaryota</taxon>
        <taxon>Metazoa</taxon>
        <taxon>Ecdysozoa</taxon>
        <taxon>Arthropoda</taxon>
        <taxon>Crustacea</taxon>
        <taxon>Multicrustacea</taxon>
        <taxon>Malacostraca</taxon>
        <taxon>Eumalacostraca</taxon>
        <taxon>Eucarida</taxon>
        <taxon>Euphausiacea</taxon>
        <taxon>Euphausiidae</taxon>
        <taxon>Meganyctiphanes</taxon>
    </lineage>
</organism>
<dbReference type="Pfam" id="PF00629">
    <property type="entry name" value="MAM"/>
    <property type="match status" value="2"/>
</dbReference>
<evidence type="ECO:0000256" key="2">
    <source>
        <dbReference type="SAM" id="SignalP"/>
    </source>
</evidence>
<gene>
    <name evidence="4" type="ORF">MNOR_LOCUS11673</name>
</gene>
<dbReference type="AlphaFoldDB" id="A0AAV2QGU3"/>
<dbReference type="Gene3D" id="2.60.120.200">
    <property type="match status" value="3"/>
</dbReference>
<keyword evidence="5" id="KW-1185">Reference proteome</keyword>
<feature type="domain" description="MAM" evidence="3">
    <location>
        <begin position="199"/>
        <end position="368"/>
    </location>
</feature>
<evidence type="ECO:0000259" key="3">
    <source>
        <dbReference type="PROSITE" id="PS50060"/>
    </source>
</evidence>
<comment type="caution">
    <text evidence="4">The sequence shown here is derived from an EMBL/GenBank/DDBJ whole genome shotgun (WGS) entry which is preliminary data.</text>
</comment>
<dbReference type="SMART" id="SM00137">
    <property type="entry name" value="MAM"/>
    <property type="match status" value="2"/>
</dbReference>
<feature type="domain" description="MAM" evidence="3">
    <location>
        <begin position="371"/>
        <end position="543"/>
    </location>
</feature>
<feature type="chain" id="PRO_5043797136" description="MAM domain-containing protein" evidence="2">
    <location>
        <begin position="27"/>
        <end position="556"/>
    </location>
</feature>
<feature type="non-terminal residue" evidence="4">
    <location>
        <position position="556"/>
    </location>
</feature>
<dbReference type="InterPro" id="IPR000998">
    <property type="entry name" value="MAM_dom"/>
</dbReference>
<protein>
    <recommendedName>
        <fullName evidence="3">MAM domain-containing protein</fullName>
    </recommendedName>
</protein>
<dbReference type="CDD" id="cd06263">
    <property type="entry name" value="MAM"/>
    <property type="match status" value="1"/>
</dbReference>
<dbReference type="GO" id="GO:0016020">
    <property type="term" value="C:membrane"/>
    <property type="evidence" value="ECO:0007669"/>
    <property type="project" value="InterPro"/>
</dbReference>
<dbReference type="EMBL" id="CAXKWB010006192">
    <property type="protein sequence ID" value="CAL4081976.1"/>
    <property type="molecule type" value="Genomic_DNA"/>
</dbReference>
<reference evidence="4 5" key="1">
    <citation type="submission" date="2024-05" db="EMBL/GenBank/DDBJ databases">
        <authorList>
            <person name="Wallberg A."/>
        </authorList>
    </citation>
    <scope>NUCLEOTIDE SEQUENCE [LARGE SCALE GENOMIC DNA]</scope>
</reference>
<sequence>MGAGSSFTTVLLALFVLANVLHQTIGGPMIWHCQFESGMCAWNSTAEGELMWGRSSQPYGGNEEHDTGPPKAHGGDWYAYLDTKKGIPGETANLTHDMTEAKSKEACFSIWLNRHGAEIGSLTFEVELNSGDRQFMFAVEGDVGNEDWHHRKFTVPSDSAYLRMIGTKGDGPRGFIALDDLNLDEGPCVDDPLPPSYLKECGFEYGNCDLTFPESKGFKWHRKNNSNIGYDHTTLTKAGHVIALDIPDNCGSDDSCTVPPVNTTIQTKIPSIDLKGLDNSSKLCVHMWVSLIGGQGEIFIIKANNHWIFRLDDKGGLDQEWLQASHEFDSLVTLGDSLNVSVQVRTSGSPGVHVAIDDITIFNGECPSVLHECNLESGMNCGWQNEFHSDMNWVVQKGPAPTSEIGSGPNIDHTLGQSDPFGGHYLLLNSLGADQGSRATLRSDTLPKGETFCLSFWYYMNNRMSGDLTILMQDSFGAITGQYIKLWHLSGDQTGVKLTWKFGSLPVHTDAYTWLIIEGVTGRMDTGDIALDDIKITLEECTIEPPEAGLEPTPTP</sequence>
<dbReference type="Proteomes" id="UP001497623">
    <property type="component" value="Unassembled WGS sequence"/>
</dbReference>
<name>A0AAV2QGU3_MEGNR</name>
<dbReference type="PROSITE" id="PS50060">
    <property type="entry name" value="MAM_2"/>
    <property type="match status" value="3"/>
</dbReference>
<feature type="domain" description="MAM" evidence="3">
    <location>
        <begin position="31"/>
        <end position="190"/>
    </location>
</feature>
<keyword evidence="2" id="KW-0732">Signal</keyword>